<dbReference type="EMBL" id="BGPR01023285">
    <property type="protein sequence ID" value="GBN90353.1"/>
    <property type="molecule type" value="Genomic_DNA"/>
</dbReference>
<accession>A0A4Y2SRL9</accession>
<gene>
    <name evidence="1" type="ORF">AVEN_136665_1</name>
</gene>
<evidence type="ECO:0000313" key="2">
    <source>
        <dbReference type="Proteomes" id="UP000499080"/>
    </source>
</evidence>
<comment type="caution">
    <text evidence="1">The sequence shown here is derived from an EMBL/GenBank/DDBJ whole genome shotgun (WGS) entry which is preliminary data.</text>
</comment>
<dbReference type="AlphaFoldDB" id="A0A4Y2SRL9"/>
<organism evidence="1 2">
    <name type="scientific">Araneus ventricosus</name>
    <name type="common">Orbweaver spider</name>
    <name type="synonym">Epeira ventricosa</name>
    <dbReference type="NCBI Taxonomy" id="182803"/>
    <lineage>
        <taxon>Eukaryota</taxon>
        <taxon>Metazoa</taxon>
        <taxon>Ecdysozoa</taxon>
        <taxon>Arthropoda</taxon>
        <taxon>Chelicerata</taxon>
        <taxon>Arachnida</taxon>
        <taxon>Araneae</taxon>
        <taxon>Araneomorphae</taxon>
        <taxon>Entelegynae</taxon>
        <taxon>Araneoidea</taxon>
        <taxon>Araneidae</taxon>
        <taxon>Araneus</taxon>
    </lineage>
</organism>
<evidence type="ECO:0000313" key="1">
    <source>
        <dbReference type="EMBL" id="GBN90353.1"/>
    </source>
</evidence>
<proteinExistence type="predicted"/>
<reference evidence="1 2" key="1">
    <citation type="journal article" date="2019" name="Sci. Rep.">
        <title>Orb-weaving spider Araneus ventricosus genome elucidates the spidroin gene catalogue.</title>
        <authorList>
            <person name="Kono N."/>
            <person name="Nakamura H."/>
            <person name="Ohtoshi R."/>
            <person name="Moran D.A.P."/>
            <person name="Shinohara A."/>
            <person name="Yoshida Y."/>
            <person name="Fujiwara M."/>
            <person name="Mori M."/>
            <person name="Tomita M."/>
            <person name="Arakawa K."/>
        </authorList>
    </citation>
    <scope>NUCLEOTIDE SEQUENCE [LARGE SCALE GENOMIC DNA]</scope>
</reference>
<protein>
    <submittedName>
        <fullName evidence="1">Uncharacterized protein</fullName>
    </submittedName>
</protein>
<dbReference type="Proteomes" id="UP000499080">
    <property type="component" value="Unassembled WGS sequence"/>
</dbReference>
<name>A0A4Y2SRL9_ARAVE</name>
<keyword evidence="2" id="KW-1185">Reference proteome</keyword>
<sequence length="125" mass="14378">MMIVTLSTKVNGEKSDLLMQTEKNIYRRKGRGKKIEGGKILIYEEIPFLRAGGQNRKMLHQAYSRMKLASTEMKWNLFLSNISCSWGEAKKRVGERLQVGLLTNLGITVISMKSLWVIEFTYSFI</sequence>